<dbReference type="EMBL" id="JAVHNS010000011">
    <property type="protein sequence ID" value="KAK6340464.1"/>
    <property type="molecule type" value="Genomic_DNA"/>
</dbReference>
<name>A0AAV9UDX1_9PEZI</name>
<sequence>MQLKFEFWLLPDKLKARLVKMRYHSGSLPHRLLQFRHLHTYGRRLQGYDPRIKAIGKIIEDDFVTLREQYNTPKNPMVLSHGLFGFDTLQLLPWSFVPPLRYWKGINEALRANGCQVIVTTVPPSASIERRAEVLAHCIERQAGGQPVNIVGHSMVRLGCSFSEDWVHVPR</sequence>
<dbReference type="InterPro" id="IPR029058">
    <property type="entry name" value="AB_hydrolase_fold"/>
</dbReference>
<dbReference type="AlphaFoldDB" id="A0AAV9UDX1"/>
<evidence type="ECO:0008006" key="3">
    <source>
        <dbReference type="Google" id="ProtNLM"/>
    </source>
</evidence>
<reference evidence="1 2" key="1">
    <citation type="submission" date="2019-10" db="EMBL/GenBank/DDBJ databases">
        <authorList>
            <person name="Palmer J.M."/>
        </authorList>
    </citation>
    <scope>NUCLEOTIDE SEQUENCE [LARGE SCALE GENOMIC DNA]</scope>
    <source>
        <strain evidence="1 2">TWF730</strain>
    </source>
</reference>
<evidence type="ECO:0000313" key="1">
    <source>
        <dbReference type="EMBL" id="KAK6340464.1"/>
    </source>
</evidence>
<comment type="caution">
    <text evidence="1">The sequence shown here is derived from an EMBL/GenBank/DDBJ whole genome shotgun (WGS) entry which is preliminary data.</text>
</comment>
<organism evidence="1 2">
    <name type="scientific">Orbilia blumenaviensis</name>
    <dbReference type="NCBI Taxonomy" id="1796055"/>
    <lineage>
        <taxon>Eukaryota</taxon>
        <taxon>Fungi</taxon>
        <taxon>Dikarya</taxon>
        <taxon>Ascomycota</taxon>
        <taxon>Pezizomycotina</taxon>
        <taxon>Orbiliomycetes</taxon>
        <taxon>Orbiliales</taxon>
        <taxon>Orbiliaceae</taxon>
        <taxon>Orbilia</taxon>
    </lineage>
</organism>
<protein>
    <recommendedName>
        <fullName evidence="3">Triacylglycerol lipase</fullName>
    </recommendedName>
</protein>
<gene>
    <name evidence="1" type="ORF">TWF730_002216</name>
</gene>
<dbReference type="Gene3D" id="3.40.50.1820">
    <property type="entry name" value="alpha/beta hydrolase"/>
    <property type="match status" value="1"/>
</dbReference>
<proteinExistence type="predicted"/>
<accession>A0AAV9UDX1</accession>
<dbReference type="SUPFAM" id="SSF53474">
    <property type="entry name" value="alpha/beta-Hydrolases"/>
    <property type="match status" value="1"/>
</dbReference>
<evidence type="ECO:0000313" key="2">
    <source>
        <dbReference type="Proteomes" id="UP001373714"/>
    </source>
</evidence>
<dbReference type="Proteomes" id="UP001373714">
    <property type="component" value="Unassembled WGS sequence"/>
</dbReference>
<keyword evidence="2" id="KW-1185">Reference proteome</keyword>